<evidence type="ECO:0000313" key="2">
    <source>
        <dbReference type="Proteomes" id="UP000014417"/>
    </source>
</evidence>
<evidence type="ECO:0000313" key="1">
    <source>
        <dbReference type="EMBL" id="EPD32885.1"/>
    </source>
</evidence>
<organism evidence="1 2">
    <name type="scientific">Propionimicrobium lymphophilum ACS-093-V-SCH5</name>
    <dbReference type="NCBI Taxonomy" id="883161"/>
    <lineage>
        <taxon>Bacteria</taxon>
        <taxon>Bacillati</taxon>
        <taxon>Actinomycetota</taxon>
        <taxon>Actinomycetes</taxon>
        <taxon>Propionibacteriales</taxon>
        <taxon>Propionibacteriaceae</taxon>
        <taxon>Propionimicrobium</taxon>
    </lineage>
</organism>
<dbReference type="STRING" id="883161.HMPREF9306_01193"/>
<protein>
    <submittedName>
        <fullName evidence="1">Uncharacterized protein</fullName>
    </submittedName>
</protein>
<name>S2W3G7_9ACTN</name>
<dbReference type="Proteomes" id="UP000014417">
    <property type="component" value="Unassembled WGS sequence"/>
</dbReference>
<dbReference type="RefSeq" id="WP_016456023.1">
    <property type="nucleotide sequence ID" value="NZ_KE150269.1"/>
</dbReference>
<dbReference type="HOGENOM" id="CLU_2993074_0_0_11"/>
<reference evidence="1 2" key="1">
    <citation type="submission" date="2013-04" db="EMBL/GenBank/DDBJ databases">
        <title>The Genome Sequence of Propionimicrobium lymphophilum ACS-093-V-SCH5.</title>
        <authorList>
            <consortium name="The Broad Institute Genomics Platform"/>
            <person name="Earl A."/>
            <person name="Ward D."/>
            <person name="Feldgarden M."/>
            <person name="Gevers D."/>
            <person name="Saerens B."/>
            <person name="Vaneechoutte M."/>
            <person name="Walker B."/>
            <person name="Young S."/>
            <person name="Zeng Q."/>
            <person name="Gargeya S."/>
            <person name="Fitzgerald M."/>
            <person name="Haas B."/>
            <person name="Abouelleil A."/>
            <person name="Allen A.W."/>
            <person name="Alvarado L."/>
            <person name="Arachchi H.M."/>
            <person name="Berlin A.M."/>
            <person name="Chapman S.B."/>
            <person name="Gainer-Dewar J."/>
            <person name="Goldberg J."/>
            <person name="Griggs A."/>
            <person name="Gujja S."/>
            <person name="Hansen M."/>
            <person name="Howarth C."/>
            <person name="Imamovic A."/>
            <person name="Ireland A."/>
            <person name="Larimer J."/>
            <person name="McCowan C."/>
            <person name="Murphy C."/>
            <person name="Pearson M."/>
            <person name="Poon T.W."/>
            <person name="Priest M."/>
            <person name="Roberts A."/>
            <person name="Saif S."/>
            <person name="Shea T."/>
            <person name="Sisk P."/>
            <person name="Sykes S."/>
            <person name="Wortman J."/>
            <person name="Nusbaum C."/>
            <person name="Birren B."/>
        </authorList>
    </citation>
    <scope>NUCLEOTIDE SEQUENCE [LARGE SCALE GENOMIC DNA]</scope>
    <source>
        <strain evidence="1 2">ACS-093-V-SCH5</strain>
    </source>
</reference>
<comment type="caution">
    <text evidence="1">The sequence shown here is derived from an EMBL/GenBank/DDBJ whole genome shotgun (WGS) entry which is preliminary data.</text>
</comment>
<dbReference type="AlphaFoldDB" id="S2W3G7"/>
<gene>
    <name evidence="1" type="ORF">HMPREF9306_01193</name>
</gene>
<sequence>MKITLNLREAQAAVTVLALSKLKREELARDRQSQKAKTAQQIIDHICQSEAEGRVKR</sequence>
<accession>S2W3G7</accession>
<dbReference type="EMBL" id="AGZR01000006">
    <property type="protein sequence ID" value="EPD32885.1"/>
    <property type="molecule type" value="Genomic_DNA"/>
</dbReference>
<proteinExistence type="predicted"/>
<keyword evidence="2" id="KW-1185">Reference proteome</keyword>